<organism evidence="12 13">
    <name type="scientific">Bemisia tabaci</name>
    <name type="common">Sweetpotato whitefly</name>
    <name type="synonym">Aleurodes tabaci</name>
    <dbReference type="NCBI Taxonomy" id="7038"/>
    <lineage>
        <taxon>Eukaryota</taxon>
        <taxon>Metazoa</taxon>
        <taxon>Ecdysozoa</taxon>
        <taxon>Arthropoda</taxon>
        <taxon>Hexapoda</taxon>
        <taxon>Insecta</taxon>
        <taxon>Pterygota</taxon>
        <taxon>Neoptera</taxon>
        <taxon>Paraneoptera</taxon>
        <taxon>Hemiptera</taxon>
        <taxon>Sternorrhyncha</taxon>
        <taxon>Aleyrodoidea</taxon>
        <taxon>Aleyrodidae</taxon>
        <taxon>Aleyrodinae</taxon>
        <taxon>Bemisia</taxon>
    </lineage>
</organism>
<keyword evidence="3" id="KW-1003">Cell membrane</keyword>
<sequence>MSSLSIASSINFNNRPAGLRKALLLISVVSVWVPADICMGCELSEPFLSMGSLRLLYHRFVYQFQQPAPLCRDKKERQICKGCELELQTCTNAYEATMLEKNVGGPESSQAYCEVLRSYIQCTRKLSKACYTDITWRSYKPIQDRLHKTHCSGKNNGTHPRPKGPGRTTTPEPPATRPPIPCTYHGKSRFHYCGLFGDPHLRTFHDEYQTCQIGGAWPLIDNPYFAVQVTNERLQPRVPATAPTKSGSEPSTSRLRGEHATVWPCGTDKDGEPLSPMFTLCR</sequence>
<evidence type="ECO:0000256" key="5">
    <source>
        <dbReference type="ARBA" id="ARBA00022729"/>
    </source>
</evidence>
<keyword evidence="7" id="KW-0325">Glycoprotein</keyword>
<evidence type="ECO:0000256" key="8">
    <source>
        <dbReference type="ARBA" id="ARBA00023288"/>
    </source>
</evidence>
<accession>A0A9P0AJI3</accession>
<dbReference type="Pfam" id="PF06535">
    <property type="entry name" value="RGM_N"/>
    <property type="match status" value="1"/>
</dbReference>
<proteinExistence type="inferred from homology"/>
<gene>
    <name evidence="12" type="ORF">BEMITA_LOCUS12506</name>
</gene>
<comment type="subcellular location">
    <subcellularLocation>
        <location evidence="1">Cell membrane</location>
        <topology evidence="1">Lipid-anchor</topology>
        <topology evidence="1">GPI-anchor</topology>
    </subcellularLocation>
</comment>
<evidence type="ECO:0000259" key="11">
    <source>
        <dbReference type="Pfam" id="PF06535"/>
    </source>
</evidence>
<keyword evidence="5" id="KW-0732">Signal</keyword>
<feature type="domain" description="Repulsive guidance molecule N-terminal" evidence="11">
    <location>
        <begin position="87"/>
        <end position="152"/>
    </location>
</feature>
<evidence type="ECO:0000313" key="13">
    <source>
        <dbReference type="Proteomes" id="UP001152759"/>
    </source>
</evidence>
<dbReference type="AlphaFoldDB" id="A0A9P0AJI3"/>
<dbReference type="PANTHER" id="PTHR31428:SF6">
    <property type="entry name" value="REPULSIVE GUIDANCE MOLECULE B HOMOLOG DRAG-1"/>
    <property type="match status" value="1"/>
</dbReference>
<keyword evidence="6" id="KW-0472">Membrane</keyword>
<keyword evidence="13" id="KW-1185">Reference proteome</keyword>
<feature type="domain" description="Repulsive guidance molecule C-terminal" evidence="10">
    <location>
        <begin position="190"/>
        <end position="245"/>
    </location>
</feature>
<feature type="region of interest" description="Disordered" evidence="9">
    <location>
        <begin position="149"/>
        <end position="180"/>
    </location>
</feature>
<evidence type="ECO:0000256" key="2">
    <source>
        <dbReference type="ARBA" id="ARBA00005321"/>
    </source>
</evidence>
<feature type="compositionally biased region" description="Pro residues" evidence="9">
    <location>
        <begin position="171"/>
        <end position="180"/>
    </location>
</feature>
<evidence type="ECO:0000256" key="4">
    <source>
        <dbReference type="ARBA" id="ARBA00022622"/>
    </source>
</evidence>
<dbReference type="InterPro" id="IPR010536">
    <property type="entry name" value="RGM_N"/>
</dbReference>
<dbReference type="PANTHER" id="PTHR31428">
    <property type="entry name" value="RGM DOMAIN FAMILY MEMBER DRAG-1"/>
    <property type="match status" value="1"/>
</dbReference>
<evidence type="ECO:0000259" key="10">
    <source>
        <dbReference type="Pfam" id="PF06534"/>
    </source>
</evidence>
<feature type="compositionally biased region" description="Polar residues" evidence="9">
    <location>
        <begin position="243"/>
        <end position="254"/>
    </location>
</feature>
<dbReference type="EMBL" id="OU963869">
    <property type="protein sequence ID" value="CAH0394179.1"/>
    <property type="molecule type" value="Genomic_DNA"/>
</dbReference>
<evidence type="ECO:0000256" key="1">
    <source>
        <dbReference type="ARBA" id="ARBA00004609"/>
    </source>
</evidence>
<comment type="similarity">
    <text evidence="2">Belongs to the repulsive guidance molecule (RGM) family.</text>
</comment>
<evidence type="ECO:0000256" key="6">
    <source>
        <dbReference type="ARBA" id="ARBA00023136"/>
    </source>
</evidence>
<dbReference type="GO" id="GO:0098552">
    <property type="term" value="C:side of membrane"/>
    <property type="evidence" value="ECO:0007669"/>
    <property type="project" value="UniProtKB-KW"/>
</dbReference>
<dbReference type="InterPro" id="IPR009496">
    <property type="entry name" value="RGM_C"/>
</dbReference>
<dbReference type="Pfam" id="PF06534">
    <property type="entry name" value="RGM_C"/>
    <property type="match status" value="1"/>
</dbReference>
<feature type="region of interest" description="Disordered" evidence="9">
    <location>
        <begin position="238"/>
        <end position="266"/>
    </location>
</feature>
<dbReference type="GO" id="GO:0005886">
    <property type="term" value="C:plasma membrane"/>
    <property type="evidence" value="ECO:0007669"/>
    <property type="project" value="UniProtKB-SubCell"/>
</dbReference>
<dbReference type="Proteomes" id="UP001152759">
    <property type="component" value="Chromosome 8"/>
</dbReference>
<dbReference type="Gene3D" id="3.40.1000.10">
    <property type="entry name" value="Mog1/PsbP, alpha/beta/alpha sandwich"/>
    <property type="match status" value="1"/>
</dbReference>
<evidence type="ECO:0000256" key="7">
    <source>
        <dbReference type="ARBA" id="ARBA00023180"/>
    </source>
</evidence>
<protein>
    <submittedName>
        <fullName evidence="12">Uncharacterized protein</fullName>
    </submittedName>
</protein>
<reference evidence="12" key="1">
    <citation type="submission" date="2021-12" db="EMBL/GenBank/DDBJ databases">
        <authorList>
            <person name="King R."/>
        </authorList>
    </citation>
    <scope>NUCLEOTIDE SEQUENCE</scope>
</reference>
<keyword evidence="8" id="KW-0449">Lipoprotein</keyword>
<evidence type="ECO:0000256" key="9">
    <source>
        <dbReference type="SAM" id="MobiDB-lite"/>
    </source>
</evidence>
<name>A0A9P0AJI3_BEMTA</name>
<dbReference type="GO" id="GO:0015026">
    <property type="term" value="F:coreceptor activity"/>
    <property type="evidence" value="ECO:0007669"/>
    <property type="project" value="TreeGrafter"/>
</dbReference>
<keyword evidence="4" id="KW-0336">GPI-anchor</keyword>
<dbReference type="InterPro" id="IPR040287">
    <property type="entry name" value="RGM"/>
</dbReference>
<evidence type="ECO:0000256" key="3">
    <source>
        <dbReference type="ARBA" id="ARBA00022475"/>
    </source>
</evidence>
<evidence type="ECO:0000313" key="12">
    <source>
        <dbReference type="EMBL" id="CAH0394179.1"/>
    </source>
</evidence>
<dbReference type="GO" id="GO:0030509">
    <property type="term" value="P:BMP signaling pathway"/>
    <property type="evidence" value="ECO:0007669"/>
    <property type="project" value="TreeGrafter"/>
</dbReference>